<keyword evidence="2" id="KW-0732">Signal</keyword>
<keyword evidence="4" id="KW-1185">Reference proteome</keyword>
<feature type="signal peptide" evidence="2">
    <location>
        <begin position="1"/>
        <end position="21"/>
    </location>
</feature>
<name>A0A5R8WV12_9BACT</name>
<evidence type="ECO:0008006" key="5">
    <source>
        <dbReference type="Google" id="ProtNLM"/>
    </source>
</evidence>
<evidence type="ECO:0000313" key="3">
    <source>
        <dbReference type="EMBL" id="TLM95333.1"/>
    </source>
</evidence>
<dbReference type="RefSeq" id="WP_138075833.1">
    <property type="nucleotide sequence ID" value="NZ_VAJM01000002.1"/>
</dbReference>
<organism evidence="3 4">
    <name type="scientific">Hymenobacter jeollabukensis</name>
    <dbReference type="NCBI Taxonomy" id="2025313"/>
    <lineage>
        <taxon>Bacteria</taxon>
        <taxon>Pseudomonadati</taxon>
        <taxon>Bacteroidota</taxon>
        <taxon>Cytophagia</taxon>
        <taxon>Cytophagales</taxon>
        <taxon>Hymenobacteraceae</taxon>
        <taxon>Hymenobacter</taxon>
    </lineage>
</organism>
<dbReference type="Proteomes" id="UP000305517">
    <property type="component" value="Unassembled WGS sequence"/>
</dbReference>
<evidence type="ECO:0000313" key="4">
    <source>
        <dbReference type="Proteomes" id="UP000305517"/>
    </source>
</evidence>
<evidence type="ECO:0000256" key="2">
    <source>
        <dbReference type="SAM" id="SignalP"/>
    </source>
</evidence>
<comment type="caution">
    <text evidence="3">The sequence shown here is derived from an EMBL/GenBank/DDBJ whole genome shotgun (WGS) entry which is preliminary data.</text>
</comment>
<evidence type="ECO:0000256" key="1">
    <source>
        <dbReference type="SAM" id="MobiDB-lite"/>
    </source>
</evidence>
<accession>A0A5R8WV12</accession>
<gene>
    <name evidence="3" type="ORF">FDY95_05970</name>
</gene>
<protein>
    <recommendedName>
        <fullName evidence="5">Outer membrane protein beta-barrel domain-containing protein</fullName>
    </recommendedName>
</protein>
<sequence>MPVFRLRPLLLLTAASLLAHAASAQKYRTAVGLRLGSGNYGFTAQQRIFEKTTLEGLATFRSREVMGTLLIERHFHILGPALNYYFGAGAHAGGHKDYGTVGGFDGMVGAEWKLPIVPLQLSVDFKPSVELNNEDWFRFPTAVSVRYVLIKEKKKPFMGGLFGGDKDKERGKSKQKTKAEPRKSGGLFGN</sequence>
<dbReference type="EMBL" id="VAJM01000002">
    <property type="protein sequence ID" value="TLM95333.1"/>
    <property type="molecule type" value="Genomic_DNA"/>
</dbReference>
<dbReference type="OrthoDB" id="963987at2"/>
<feature type="chain" id="PRO_5024297348" description="Outer membrane protein beta-barrel domain-containing protein" evidence="2">
    <location>
        <begin position="22"/>
        <end position="190"/>
    </location>
</feature>
<reference evidence="3 4" key="1">
    <citation type="submission" date="2019-05" db="EMBL/GenBank/DDBJ databases">
        <title>Hymenobacter edaphi sp. nov., isolated from abandoned arsenic-contaminated farmland soil.</title>
        <authorList>
            <person name="Nie L."/>
        </authorList>
    </citation>
    <scope>NUCLEOTIDE SEQUENCE [LARGE SCALE GENOMIC DNA]</scope>
    <source>
        <strain evidence="3 4">1-3-3-8</strain>
    </source>
</reference>
<feature type="region of interest" description="Disordered" evidence="1">
    <location>
        <begin position="160"/>
        <end position="190"/>
    </location>
</feature>
<dbReference type="AlphaFoldDB" id="A0A5R8WV12"/>
<feature type="compositionally biased region" description="Basic and acidic residues" evidence="1">
    <location>
        <begin position="164"/>
        <end position="183"/>
    </location>
</feature>
<proteinExistence type="predicted"/>